<name>A0A0A8YES1_ARUDO</name>
<protein>
    <submittedName>
        <fullName evidence="1">Uncharacterized protein</fullName>
    </submittedName>
</protein>
<organism evidence="1">
    <name type="scientific">Arundo donax</name>
    <name type="common">Giant reed</name>
    <name type="synonym">Donax arundinaceus</name>
    <dbReference type="NCBI Taxonomy" id="35708"/>
    <lineage>
        <taxon>Eukaryota</taxon>
        <taxon>Viridiplantae</taxon>
        <taxon>Streptophyta</taxon>
        <taxon>Embryophyta</taxon>
        <taxon>Tracheophyta</taxon>
        <taxon>Spermatophyta</taxon>
        <taxon>Magnoliopsida</taxon>
        <taxon>Liliopsida</taxon>
        <taxon>Poales</taxon>
        <taxon>Poaceae</taxon>
        <taxon>PACMAD clade</taxon>
        <taxon>Arundinoideae</taxon>
        <taxon>Arundineae</taxon>
        <taxon>Arundo</taxon>
    </lineage>
</organism>
<dbReference type="EMBL" id="GBRH01273236">
    <property type="protein sequence ID" value="JAD24659.1"/>
    <property type="molecule type" value="Transcribed_RNA"/>
</dbReference>
<evidence type="ECO:0000313" key="1">
    <source>
        <dbReference type="EMBL" id="JAD24659.1"/>
    </source>
</evidence>
<reference evidence="1" key="2">
    <citation type="journal article" date="2015" name="Data Brief">
        <title>Shoot transcriptome of the giant reed, Arundo donax.</title>
        <authorList>
            <person name="Barrero R.A."/>
            <person name="Guerrero F.D."/>
            <person name="Moolhuijzen P."/>
            <person name="Goolsby J.A."/>
            <person name="Tidwell J."/>
            <person name="Bellgard S.E."/>
            <person name="Bellgard M.I."/>
        </authorList>
    </citation>
    <scope>NUCLEOTIDE SEQUENCE</scope>
    <source>
        <tissue evidence="1">Shoot tissue taken approximately 20 cm above the soil surface</tissue>
    </source>
</reference>
<proteinExistence type="predicted"/>
<sequence>MPIPIAAPSGDLDPLPNCGLLQWLRSPSISAH</sequence>
<dbReference type="AlphaFoldDB" id="A0A0A8YES1"/>
<accession>A0A0A8YES1</accession>
<reference evidence="1" key="1">
    <citation type="submission" date="2014-09" db="EMBL/GenBank/DDBJ databases">
        <authorList>
            <person name="Magalhaes I.L.F."/>
            <person name="Oliveira U."/>
            <person name="Santos F.R."/>
            <person name="Vidigal T.H.D.A."/>
            <person name="Brescovit A.D."/>
            <person name="Santos A.J."/>
        </authorList>
    </citation>
    <scope>NUCLEOTIDE SEQUENCE</scope>
    <source>
        <tissue evidence="1">Shoot tissue taken approximately 20 cm above the soil surface</tissue>
    </source>
</reference>